<dbReference type="RefSeq" id="WP_002296208.1">
    <property type="nucleotide sequence ID" value="NZ_AHSR01000015.1"/>
</dbReference>
<feature type="transmembrane region" description="Helical" evidence="1">
    <location>
        <begin position="44"/>
        <end position="63"/>
    </location>
</feature>
<feature type="transmembrane region" description="Helical" evidence="1">
    <location>
        <begin position="69"/>
        <end position="93"/>
    </location>
</feature>
<dbReference type="Proteomes" id="UP000011676">
    <property type="component" value="Unassembled WGS sequence"/>
</dbReference>
<keyword evidence="1" id="KW-1133">Transmembrane helix</keyword>
<reference evidence="2 3" key="1">
    <citation type="journal article" date="2013" name="Mol. Biol. Evol.">
        <title>Evolutionary and population genomics of the cavity causing bacteria Streptococcus mutans.</title>
        <authorList>
            <person name="Cornejo O.E."/>
            <person name="Lefebure T."/>
            <person name="Pavinski Bitar P.D."/>
            <person name="Lang P."/>
            <person name="Richards V.P."/>
            <person name="Eilertson K."/>
            <person name="Do T."/>
            <person name="Beighton D."/>
            <person name="Zeng L."/>
            <person name="Ahn S.J."/>
            <person name="Burne R.A."/>
            <person name="Siepel A."/>
            <person name="Bustamante C.D."/>
            <person name="Stanhope M.J."/>
        </authorList>
    </citation>
    <scope>NUCLEOTIDE SEQUENCE [LARGE SCALE GENOMIC DNA]</scope>
    <source>
        <strain evidence="2 3">SM6</strain>
    </source>
</reference>
<gene>
    <name evidence="2" type="ORF">SMU82_03741</name>
</gene>
<keyword evidence="1" id="KW-0472">Membrane</keyword>
<feature type="transmembrane region" description="Helical" evidence="1">
    <location>
        <begin position="105"/>
        <end position="123"/>
    </location>
</feature>
<protein>
    <submittedName>
        <fullName evidence="2">Uncharacterized protein</fullName>
    </submittedName>
</protein>
<sequence>MFDLVVNLILLVIVIGGFVFLRFYADKKGKREYDERQLLMQKKAYTNAAWVVMGFNLILVIWGEVLAKYISLSFAGTANLFLIVGVFVCHSILNDAYFTARKNKKFLYVYAVIIAIQIFTVYQNWSQGSFGHDGHIYLTGEKAMSLLFILTFAVIFLVTAYKTIQDKREGK</sequence>
<evidence type="ECO:0000313" key="3">
    <source>
        <dbReference type="Proteomes" id="UP000011676"/>
    </source>
</evidence>
<feature type="transmembrane region" description="Helical" evidence="1">
    <location>
        <begin position="143"/>
        <end position="161"/>
    </location>
</feature>
<evidence type="ECO:0000256" key="1">
    <source>
        <dbReference type="SAM" id="Phobius"/>
    </source>
</evidence>
<organism evidence="2 3">
    <name type="scientific">Streptococcus mutans SM6</name>
    <dbReference type="NCBI Taxonomy" id="857119"/>
    <lineage>
        <taxon>Bacteria</taxon>
        <taxon>Bacillati</taxon>
        <taxon>Bacillota</taxon>
        <taxon>Bacilli</taxon>
        <taxon>Lactobacillales</taxon>
        <taxon>Streptococcaceae</taxon>
        <taxon>Streptococcus</taxon>
    </lineage>
</organism>
<name>A0A829BSD8_STRMG</name>
<dbReference type="AlphaFoldDB" id="A0A829BSD8"/>
<evidence type="ECO:0000313" key="2">
    <source>
        <dbReference type="EMBL" id="EMC24728.1"/>
    </source>
</evidence>
<comment type="caution">
    <text evidence="2">The sequence shown here is derived from an EMBL/GenBank/DDBJ whole genome shotgun (WGS) entry which is preliminary data.</text>
</comment>
<keyword evidence="1" id="KW-0812">Transmembrane</keyword>
<dbReference type="EMBL" id="AHSR01000015">
    <property type="protein sequence ID" value="EMC24728.1"/>
    <property type="molecule type" value="Genomic_DNA"/>
</dbReference>
<feature type="transmembrane region" description="Helical" evidence="1">
    <location>
        <begin position="6"/>
        <end position="24"/>
    </location>
</feature>
<proteinExistence type="predicted"/>
<accession>A0A829BSD8</accession>